<dbReference type="InParanoid" id="A0A1Z5J6V3"/>
<protein>
    <submittedName>
        <fullName evidence="3">Uncharacterized protein</fullName>
    </submittedName>
</protein>
<feature type="transmembrane region" description="Helical" evidence="2">
    <location>
        <begin position="228"/>
        <end position="249"/>
    </location>
</feature>
<reference evidence="3 4" key="1">
    <citation type="journal article" date="2015" name="Plant Cell">
        <title>Oil accumulation by the oleaginous diatom Fistulifera solaris as revealed by the genome and transcriptome.</title>
        <authorList>
            <person name="Tanaka T."/>
            <person name="Maeda Y."/>
            <person name="Veluchamy A."/>
            <person name="Tanaka M."/>
            <person name="Abida H."/>
            <person name="Marechal E."/>
            <person name="Bowler C."/>
            <person name="Muto M."/>
            <person name="Sunaga Y."/>
            <person name="Tanaka M."/>
            <person name="Yoshino T."/>
            <person name="Taniguchi T."/>
            <person name="Fukuda Y."/>
            <person name="Nemoto M."/>
            <person name="Matsumoto M."/>
            <person name="Wong P.S."/>
            <person name="Aburatani S."/>
            <person name="Fujibuchi W."/>
        </authorList>
    </citation>
    <scope>NUCLEOTIDE SEQUENCE [LARGE SCALE GENOMIC DNA]</scope>
    <source>
        <strain evidence="3 4">JPCC DA0580</strain>
    </source>
</reference>
<comment type="caution">
    <text evidence="3">The sequence shown here is derived from an EMBL/GenBank/DDBJ whole genome shotgun (WGS) entry which is preliminary data.</text>
</comment>
<dbReference type="Proteomes" id="UP000198406">
    <property type="component" value="Unassembled WGS sequence"/>
</dbReference>
<gene>
    <name evidence="3" type="ORF">FisN_19Lh121</name>
</gene>
<organism evidence="3 4">
    <name type="scientific">Fistulifera solaris</name>
    <name type="common">Oleaginous diatom</name>
    <dbReference type="NCBI Taxonomy" id="1519565"/>
    <lineage>
        <taxon>Eukaryota</taxon>
        <taxon>Sar</taxon>
        <taxon>Stramenopiles</taxon>
        <taxon>Ochrophyta</taxon>
        <taxon>Bacillariophyta</taxon>
        <taxon>Bacillariophyceae</taxon>
        <taxon>Bacillariophycidae</taxon>
        <taxon>Naviculales</taxon>
        <taxon>Naviculaceae</taxon>
        <taxon>Fistulifera</taxon>
    </lineage>
</organism>
<keyword evidence="2" id="KW-0812">Transmembrane</keyword>
<dbReference type="AlphaFoldDB" id="A0A1Z5J6V3"/>
<sequence>MRTTRNLQNITIIDEDDGPSIAPTRSPVASVPRPTTIRVCAPATSDADTIEVTYRYEVEIDDDDSSEATDLTWSTNIPTWVDGATVDILAAQLCADGNNTSNRLLSNSLPCVLSITSGSRDVFLNESSSSSSCATCGLYSGNVRVSYTDLCETDAVLGAVLNFLTEGSGESDLLQIANELAQSDGINITSVTFAEHPIVEEPTEEPALSSPLDDAPSDNTFNKGLTRAGIAMISMLGVFLVFLLVVFFVRRKQTKKGKKDDDAQSTKTAKSTPFVDRDGHRPEQSTPGSLNATMDYGDYAGSNDSVTLKRRGGTARILFGDGDSHITDSVTGTDAAIHPEDTESIQVDSFQEIFNDVTYVRKEEPETDVGSQQVDRPKLSLPNSAPSVAL</sequence>
<evidence type="ECO:0000313" key="4">
    <source>
        <dbReference type="Proteomes" id="UP000198406"/>
    </source>
</evidence>
<dbReference type="EMBL" id="BDSP01000011">
    <property type="protein sequence ID" value="GAX09656.1"/>
    <property type="molecule type" value="Genomic_DNA"/>
</dbReference>
<feature type="compositionally biased region" description="Polar residues" evidence="1">
    <location>
        <begin position="381"/>
        <end position="390"/>
    </location>
</feature>
<name>A0A1Z5J6V3_FISSO</name>
<evidence type="ECO:0000256" key="1">
    <source>
        <dbReference type="SAM" id="MobiDB-lite"/>
    </source>
</evidence>
<feature type="region of interest" description="Disordered" evidence="1">
    <location>
        <begin position="362"/>
        <end position="390"/>
    </location>
</feature>
<evidence type="ECO:0000256" key="2">
    <source>
        <dbReference type="SAM" id="Phobius"/>
    </source>
</evidence>
<feature type="region of interest" description="Disordered" evidence="1">
    <location>
        <begin position="257"/>
        <end position="297"/>
    </location>
</feature>
<keyword evidence="2" id="KW-0472">Membrane</keyword>
<keyword evidence="4" id="KW-1185">Reference proteome</keyword>
<accession>A0A1Z5J6V3</accession>
<evidence type="ECO:0000313" key="3">
    <source>
        <dbReference type="EMBL" id="GAX09656.1"/>
    </source>
</evidence>
<proteinExistence type="predicted"/>
<keyword evidence="2" id="KW-1133">Transmembrane helix</keyword>